<dbReference type="EMBL" id="AP019416">
    <property type="protein sequence ID" value="BBI53897.1"/>
    <property type="molecule type" value="Genomic_DNA"/>
</dbReference>
<organism evidence="1 2">
    <name type="scientific">Vreelandella olivaria</name>
    <dbReference type="NCBI Taxonomy" id="390919"/>
    <lineage>
        <taxon>Bacteria</taxon>
        <taxon>Pseudomonadati</taxon>
        <taxon>Pseudomonadota</taxon>
        <taxon>Gammaproteobacteria</taxon>
        <taxon>Oceanospirillales</taxon>
        <taxon>Halomonadaceae</taxon>
        <taxon>Vreelandella</taxon>
    </lineage>
</organism>
<dbReference type="SUPFAM" id="SSF53187">
    <property type="entry name" value="Zn-dependent exopeptidases"/>
    <property type="match status" value="1"/>
</dbReference>
<sequence>MINTAFNQGELGQVLIDRLDKAAQCSEPGPGVTRLFCSQAHRQVLPLISRWMEQAGLTPQLDAAGNLVGRCPKAQAGKKLSLWAPIKIQ</sequence>
<dbReference type="Gene3D" id="3.40.630.10">
    <property type="entry name" value="Zn peptidases"/>
    <property type="match status" value="1"/>
</dbReference>
<reference evidence="2" key="1">
    <citation type="journal article" date="2019" name="Microbiol. Resour. Announc.">
        <title>Complete Genome Sequence of Halomonas olivaria, a Moderately Halophilic Bacterium Isolated from Olive Processing Effluents, Obtained by Nanopore Sequencing.</title>
        <authorList>
            <person name="Nagata S."/>
            <person name="Ii K.M."/>
            <person name="Tsukimi T."/>
            <person name="Miura M.C."/>
            <person name="Galipon J."/>
            <person name="Arakawa K."/>
        </authorList>
    </citation>
    <scope>NUCLEOTIDE SEQUENCE [LARGE SCALE GENOMIC DNA]</scope>
    <source>
        <strain evidence="2">TYRC17</strain>
    </source>
</reference>
<gene>
    <name evidence="1" type="ORF">HORIV_63180</name>
</gene>
<protein>
    <submittedName>
        <fullName evidence="1">Uncharacterized protein</fullName>
    </submittedName>
</protein>
<keyword evidence="2" id="KW-1185">Reference proteome</keyword>
<accession>A0ABM7GT97</accession>
<evidence type="ECO:0000313" key="2">
    <source>
        <dbReference type="Proteomes" id="UP000289555"/>
    </source>
</evidence>
<name>A0ABM7GT97_9GAMM</name>
<dbReference type="Proteomes" id="UP000289555">
    <property type="component" value="Chromosome"/>
</dbReference>
<proteinExistence type="predicted"/>
<evidence type="ECO:0000313" key="1">
    <source>
        <dbReference type="EMBL" id="BBI53897.1"/>
    </source>
</evidence>